<name>Q0RW16_RHOJR</name>
<proteinExistence type="predicted"/>
<accession>Q0RW16</accession>
<organism evidence="1 2">
    <name type="scientific">Rhodococcus jostii (strain RHA1)</name>
    <dbReference type="NCBI Taxonomy" id="101510"/>
    <lineage>
        <taxon>Bacteria</taxon>
        <taxon>Bacillati</taxon>
        <taxon>Actinomycetota</taxon>
        <taxon>Actinomycetes</taxon>
        <taxon>Mycobacteriales</taxon>
        <taxon>Nocardiaceae</taxon>
        <taxon>Rhodococcus</taxon>
    </lineage>
</organism>
<dbReference type="EMBL" id="CP000433">
    <property type="protein sequence ID" value="ABH00520.1"/>
    <property type="molecule type" value="Genomic_DNA"/>
</dbReference>
<dbReference type="Proteomes" id="UP000008710">
    <property type="component" value="Plasmid pRHL2"/>
</dbReference>
<evidence type="ECO:0000313" key="2">
    <source>
        <dbReference type="Proteomes" id="UP000008710"/>
    </source>
</evidence>
<evidence type="ECO:0000313" key="1">
    <source>
        <dbReference type="EMBL" id="ABH00520.1"/>
    </source>
</evidence>
<sequence>MTRLQSSTDQLFETSTVGAECDQYVAGPSTPERGPPNRKLDIRHRMYVDATGATQNFQLVQRGPNPLRARIHYFLWRRLVGVKVLRSLCR</sequence>
<dbReference type="AlphaFoldDB" id="Q0RW16"/>
<dbReference type="HOGENOM" id="CLU_2438809_0_0_11"/>
<reference evidence="2" key="1">
    <citation type="journal article" date="2006" name="Proc. Natl. Acad. Sci. U.S.A.">
        <title>The complete genome of Rhodococcus sp. RHA1 provides insights into a catabolic powerhouse.</title>
        <authorList>
            <person name="McLeod M.P."/>
            <person name="Warren R.L."/>
            <person name="Hsiao W.W.L."/>
            <person name="Araki N."/>
            <person name="Myhre M."/>
            <person name="Fernandes C."/>
            <person name="Miyazawa D."/>
            <person name="Wong W."/>
            <person name="Lillquist A.L."/>
            <person name="Wang D."/>
            <person name="Dosanjh M."/>
            <person name="Hara H."/>
            <person name="Petrescu A."/>
            <person name="Morin R.D."/>
            <person name="Yang G."/>
            <person name="Stott J.M."/>
            <person name="Schein J.E."/>
            <person name="Shin H."/>
            <person name="Smailus D."/>
            <person name="Siddiqui A.S."/>
            <person name="Marra M.A."/>
            <person name="Jones S.J.M."/>
            <person name="Holt R."/>
            <person name="Brinkman F.S.L."/>
            <person name="Miyauchi K."/>
            <person name="Fukuda M."/>
            <person name="Davies J.E."/>
            <person name="Mohn W.W."/>
            <person name="Eltis L.D."/>
        </authorList>
    </citation>
    <scope>NUCLEOTIDE SEQUENCE [LARGE SCALE GENOMIC DNA]</scope>
    <source>
        <strain evidence="2">RHA1</strain>
    </source>
</reference>
<dbReference type="KEGG" id="rha:RHA1_ro10331"/>
<keyword evidence="1" id="KW-0614">Plasmid</keyword>
<geneLocation type="plasmid" evidence="1 2">
    <name>pRHL2</name>
</geneLocation>
<gene>
    <name evidence="1" type="ordered locus">RHA1_ro10331</name>
</gene>
<protein>
    <submittedName>
        <fullName evidence="1">Uncharacterized protein</fullName>
    </submittedName>
</protein>